<gene>
    <name evidence="2" type="ORF">SEA_BILLNYE_62</name>
</gene>
<dbReference type="OrthoDB" id="17183at10239"/>
<proteinExistence type="predicted"/>
<reference evidence="2 3" key="1">
    <citation type="submission" date="2018-01" db="EMBL/GenBank/DDBJ databases">
        <authorList>
            <person name="Grinwald M.F."/>
            <person name="Tasoff P."/>
            <person name="Simpson K.F."/>
            <person name="Vasser A."/>
            <person name="Shaffer C.D."/>
            <person name="Weston-Hafer K.A."/>
            <person name="Russell D.A."/>
            <person name="Pope W.H."/>
            <person name="Jacobs-Sera D."/>
            <person name="Hendrix R.W."/>
            <person name="Hatfull G.F."/>
        </authorList>
    </citation>
    <scope>NUCLEOTIDE SEQUENCE [LARGE SCALE GENOMIC DNA]</scope>
</reference>
<sequence>MSEADEIKRDGATPVKNSGRSKGTNKGDAILEPFLVDYKEYNKSFGVTREFWAKISTDAVNNGRRQPALKLVIRDDVDPESRTPKTRLWVIGDTMFHEMLEAWREKYDE</sequence>
<evidence type="ECO:0000256" key="1">
    <source>
        <dbReference type="SAM" id="MobiDB-lite"/>
    </source>
</evidence>
<feature type="compositionally biased region" description="Polar residues" evidence="1">
    <location>
        <begin position="15"/>
        <end position="24"/>
    </location>
</feature>
<accession>A0A2L1IVT7</accession>
<feature type="compositionally biased region" description="Basic and acidic residues" evidence="1">
    <location>
        <begin position="1"/>
        <end position="11"/>
    </location>
</feature>
<keyword evidence="3" id="KW-1185">Reference proteome</keyword>
<protein>
    <submittedName>
        <fullName evidence="2">Holliday junction resolvase</fullName>
    </submittedName>
</protein>
<dbReference type="Proteomes" id="UP000241925">
    <property type="component" value="Segment"/>
</dbReference>
<evidence type="ECO:0000313" key="2">
    <source>
        <dbReference type="EMBL" id="AVD99264.1"/>
    </source>
</evidence>
<evidence type="ECO:0000313" key="3">
    <source>
        <dbReference type="Proteomes" id="UP000241925"/>
    </source>
</evidence>
<dbReference type="EMBL" id="MG757153">
    <property type="protein sequence ID" value="AVD99264.1"/>
    <property type="molecule type" value="Genomic_DNA"/>
</dbReference>
<feature type="region of interest" description="Disordered" evidence="1">
    <location>
        <begin position="1"/>
        <end position="27"/>
    </location>
</feature>
<organism evidence="2 3">
    <name type="scientific">Streptomyces phage BillNye</name>
    <dbReference type="NCBI Taxonomy" id="2079426"/>
    <lineage>
        <taxon>Viruses</taxon>
        <taxon>Duplodnaviria</taxon>
        <taxon>Heunggongvirae</taxon>
        <taxon>Uroviricota</taxon>
        <taxon>Caudoviricetes</taxon>
        <taxon>Stanwilliamsviridae</taxon>
        <taxon>Loccivirinae</taxon>
        <taxon>Wilnyevirus</taxon>
        <taxon>Wilnyevirus billnye</taxon>
    </lineage>
</organism>
<name>A0A2L1IVT7_9CAUD</name>